<sequence>MSPAAPPTSALRDVRVRTRARVGGTLVALTYRPSTQVPALVGRLSDGTGTVELVWLGRRTIAGVRPGSHLVAEGMVADGPAGPTIYNPDYELRTAAPA</sequence>
<keyword evidence="2" id="KW-1185">Reference proteome</keyword>
<dbReference type="EMBL" id="JARACI010001156">
    <property type="protein sequence ID" value="MDD9207796.1"/>
    <property type="molecule type" value="Genomic_DNA"/>
</dbReference>
<protein>
    <submittedName>
        <fullName evidence="1">OB-fold nucleic acid binding domain-containing protein</fullName>
    </submittedName>
</protein>
<organism evidence="1 2">
    <name type="scientific">Georgenia halotolerans</name>
    <dbReference type="NCBI Taxonomy" id="3028317"/>
    <lineage>
        <taxon>Bacteria</taxon>
        <taxon>Bacillati</taxon>
        <taxon>Actinomycetota</taxon>
        <taxon>Actinomycetes</taxon>
        <taxon>Micrococcales</taxon>
        <taxon>Bogoriellaceae</taxon>
        <taxon>Georgenia</taxon>
    </lineage>
</organism>
<name>A0ABT5U0I3_9MICO</name>
<reference evidence="1" key="1">
    <citation type="submission" date="2023-02" db="EMBL/GenBank/DDBJ databases">
        <title>Georgenia sp.10Sc9-8, isolated from a soil sample collected from the Taklamakan desert.</title>
        <authorList>
            <person name="Liu S."/>
        </authorList>
    </citation>
    <scope>NUCLEOTIDE SEQUENCE</scope>
    <source>
        <strain evidence="1">10Sc9-8</strain>
    </source>
</reference>
<comment type="caution">
    <text evidence="1">The sequence shown here is derived from an EMBL/GenBank/DDBJ whole genome shotgun (WGS) entry which is preliminary data.</text>
</comment>
<gene>
    <name evidence="1" type="ORF">PU560_15170</name>
</gene>
<proteinExistence type="predicted"/>
<evidence type="ECO:0000313" key="1">
    <source>
        <dbReference type="EMBL" id="MDD9207796.1"/>
    </source>
</evidence>
<accession>A0ABT5U0I3</accession>
<evidence type="ECO:0000313" key="2">
    <source>
        <dbReference type="Proteomes" id="UP001165561"/>
    </source>
</evidence>
<dbReference type="CDD" id="cd04488">
    <property type="entry name" value="RecG_wedge_OBF"/>
    <property type="match status" value="1"/>
</dbReference>
<dbReference type="Proteomes" id="UP001165561">
    <property type="component" value="Unassembled WGS sequence"/>
</dbReference>